<feature type="domain" description="Era-type G" evidence="11">
    <location>
        <begin position="4"/>
        <end position="170"/>
    </location>
</feature>
<evidence type="ECO:0000256" key="8">
    <source>
        <dbReference type="PROSITE-ProRule" id="PRU01050"/>
    </source>
</evidence>
<dbReference type="HAMAP" id="MF_00367">
    <property type="entry name" value="GTPase_Era"/>
    <property type="match status" value="1"/>
</dbReference>
<gene>
    <name evidence="7" type="primary">era</name>
    <name evidence="12" type="ORF">Q767_05520</name>
</gene>
<keyword evidence="7" id="KW-0472">Membrane</keyword>
<dbReference type="CDD" id="cd22534">
    <property type="entry name" value="KH-II_Era"/>
    <property type="match status" value="1"/>
</dbReference>
<keyword evidence="6 7" id="KW-0342">GTP-binding</keyword>
<evidence type="ECO:0000313" key="13">
    <source>
        <dbReference type="Proteomes" id="UP000030149"/>
    </source>
</evidence>
<comment type="subcellular location">
    <subcellularLocation>
        <location evidence="7">Cytoplasm</location>
    </subcellularLocation>
    <subcellularLocation>
        <location evidence="7">Cell membrane</location>
        <topology evidence="7">Peripheral membrane protein</topology>
    </subcellularLocation>
</comment>
<dbReference type="InterPro" id="IPR015946">
    <property type="entry name" value="KH_dom-like_a/b"/>
</dbReference>
<keyword evidence="5 7" id="KW-0694">RNA-binding</keyword>
<dbReference type="EMBL" id="JRLZ01000004">
    <property type="protein sequence ID" value="KGO96373.1"/>
    <property type="molecule type" value="Genomic_DNA"/>
</dbReference>
<dbReference type="GO" id="GO:0000028">
    <property type="term" value="P:ribosomal small subunit assembly"/>
    <property type="evidence" value="ECO:0007669"/>
    <property type="project" value="TreeGrafter"/>
</dbReference>
<dbReference type="GO" id="GO:0005829">
    <property type="term" value="C:cytosol"/>
    <property type="evidence" value="ECO:0007669"/>
    <property type="project" value="TreeGrafter"/>
</dbReference>
<evidence type="ECO:0000256" key="1">
    <source>
        <dbReference type="ARBA" id="ARBA00007921"/>
    </source>
</evidence>
<dbReference type="Pfam" id="PF07650">
    <property type="entry name" value="KH_2"/>
    <property type="match status" value="1"/>
</dbReference>
<dbReference type="NCBIfam" id="NF000908">
    <property type="entry name" value="PRK00089.1"/>
    <property type="match status" value="1"/>
</dbReference>
<proteinExistence type="inferred from homology"/>
<dbReference type="eggNOG" id="COG1159">
    <property type="taxonomic scope" value="Bacteria"/>
</dbReference>
<dbReference type="GO" id="GO:0005525">
    <property type="term" value="F:GTP binding"/>
    <property type="evidence" value="ECO:0007669"/>
    <property type="project" value="UniProtKB-UniRule"/>
</dbReference>
<dbReference type="InterPro" id="IPR005225">
    <property type="entry name" value="Small_GTP-bd"/>
</dbReference>
<dbReference type="RefSeq" id="WP_023573559.1">
    <property type="nucleotide sequence ID" value="NZ_AVCS01000009.1"/>
</dbReference>
<dbReference type="InterPro" id="IPR027417">
    <property type="entry name" value="P-loop_NTPase"/>
</dbReference>
<keyword evidence="7" id="KW-0963">Cytoplasm</keyword>
<dbReference type="PROSITE" id="PS50823">
    <property type="entry name" value="KH_TYPE_2"/>
    <property type="match status" value="1"/>
</dbReference>
<reference evidence="12 13" key="2">
    <citation type="journal article" date="2015" name="Stand. Genomic Sci.">
        <title>High quality draft genomic sequence of Flavobacterium enshiense DK69(T) and comparison among Flavobacterium genomes.</title>
        <authorList>
            <person name="Zeng Z."/>
            <person name="Chen C."/>
            <person name="Du H."/>
            <person name="Wang G."/>
            <person name="Li M."/>
        </authorList>
    </citation>
    <scope>NUCLEOTIDE SEQUENCE [LARGE SCALE GENOMIC DNA]</scope>
    <source>
        <strain evidence="12 13">DK69</strain>
    </source>
</reference>
<keyword evidence="3 7" id="KW-0690">Ribosome biogenesis</keyword>
<dbReference type="InterPro" id="IPR006073">
    <property type="entry name" value="GTP-bd"/>
</dbReference>
<dbReference type="GO" id="GO:0005886">
    <property type="term" value="C:plasma membrane"/>
    <property type="evidence" value="ECO:0007669"/>
    <property type="project" value="UniProtKB-SubCell"/>
</dbReference>
<feature type="region of interest" description="G5" evidence="8">
    <location>
        <begin position="149"/>
        <end position="151"/>
    </location>
</feature>
<dbReference type="GO" id="GO:0070181">
    <property type="term" value="F:small ribosomal subunit rRNA binding"/>
    <property type="evidence" value="ECO:0007669"/>
    <property type="project" value="UniProtKB-UniRule"/>
</dbReference>
<evidence type="ECO:0000313" key="12">
    <source>
        <dbReference type="EMBL" id="KGO96373.1"/>
    </source>
</evidence>
<comment type="similarity">
    <text evidence="1 7 8 9">Belongs to the TRAFAC class TrmE-Era-EngA-EngB-Septin-like GTPase superfamily. Era GTPase family.</text>
</comment>
<feature type="region of interest" description="G1" evidence="8">
    <location>
        <begin position="12"/>
        <end position="19"/>
    </location>
</feature>
<feature type="region of interest" description="G2" evidence="8">
    <location>
        <begin position="38"/>
        <end position="42"/>
    </location>
</feature>
<feature type="domain" description="KH type-2" evidence="10">
    <location>
        <begin position="193"/>
        <end position="277"/>
    </location>
</feature>
<keyword evidence="7" id="KW-1003">Cell membrane</keyword>
<dbReference type="InterPro" id="IPR005662">
    <property type="entry name" value="GTPase_Era-like"/>
</dbReference>
<dbReference type="NCBIfam" id="TIGR00436">
    <property type="entry name" value="era"/>
    <property type="match status" value="1"/>
</dbReference>
<keyword evidence="4 7" id="KW-0547">Nucleotide-binding</keyword>
<dbReference type="GO" id="GO:0003924">
    <property type="term" value="F:GTPase activity"/>
    <property type="evidence" value="ECO:0007669"/>
    <property type="project" value="UniProtKB-UniRule"/>
</dbReference>
<dbReference type="PANTHER" id="PTHR42698:SF1">
    <property type="entry name" value="GTPASE ERA, MITOCHONDRIAL"/>
    <property type="match status" value="1"/>
</dbReference>
<evidence type="ECO:0000259" key="10">
    <source>
        <dbReference type="PROSITE" id="PS50823"/>
    </source>
</evidence>
<dbReference type="SUPFAM" id="SSF54814">
    <property type="entry name" value="Prokaryotic type KH domain (KH-domain type II)"/>
    <property type="match status" value="1"/>
</dbReference>
<evidence type="ECO:0000256" key="4">
    <source>
        <dbReference type="ARBA" id="ARBA00022741"/>
    </source>
</evidence>
<dbReference type="AlphaFoldDB" id="V6SG56"/>
<evidence type="ECO:0000259" key="11">
    <source>
        <dbReference type="PROSITE" id="PS51713"/>
    </source>
</evidence>
<name>V6SG56_9FLAO</name>
<dbReference type="PRINTS" id="PR00326">
    <property type="entry name" value="GTP1OBG"/>
</dbReference>
<feature type="binding site" evidence="7">
    <location>
        <begin position="120"/>
        <end position="123"/>
    </location>
    <ligand>
        <name>GTP</name>
        <dbReference type="ChEBI" id="CHEBI:37565"/>
    </ligand>
</feature>
<feature type="region of interest" description="G4" evidence="8">
    <location>
        <begin position="120"/>
        <end position="123"/>
    </location>
</feature>
<comment type="subunit">
    <text evidence="7">Monomer.</text>
</comment>
<evidence type="ECO:0000256" key="9">
    <source>
        <dbReference type="RuleBase" id="RU003761"/>
    </source>
</evidence>
<evidence type="ECO:0000256" key="2">
    <source>
        <dbReference type="ARBA" id="ARBA00020484"/>
    </source>
</evidence>
<dbReference type="InterPro" id="IPR030388">
    <property type="entry name" value="G_ERA_dom"/>
</dbReference>
<dbReference type="Pfam" id="PF01926">
    <property type="entry name" value="MMR_HSR1"/>
    <property type="match status" value="1"/>
</dbReference>
<dbReference type="SUPFAM" id="SSF52540">
    <property type="entry name" value="P-loop containing nucleoside triphosphate hydrolases"/>
    <property type="match status" value="1"/>
</dbReference>
<dbReference type="Proteomes" id="UP000030149">
    <property type="component" value="Unassembled WGS sequence"/>
</dbReference>
<sequence>MSHKAGFVNIIGNPNVGKSTLMNAFVGERLSIITSKAQTTRHRILGIVNGEDFQVLFSDTPGIIKPAYELQNSMMDFVKSAFEDADVLVYMVEVGEKELKDEAFFNKIIHSKIPVLLLLNKIDKSNQEQLEEQVNLWKEKVPNAELYPISALENFNVKEVFDRILELLPESPAYYPKDALTDKPERFFVNETIREKILLHYDKEIPYAVEIETEEFKEDDDIIRIKALIMVERETQKGIIIGHKGSAIKRVGIEARQDLEKFFGKQIHIEMFVKVNKDWRSNAYQLRRFGYNQK</sequence>
<protein>
    <recommendedName>
        <fullName evidence="2 7">GTPase Era</fullName>
    </recommendedName>
</protein>
<dbReference type="Gene3D" id="3.30.300.20">
    <property type="match status" value="1"/>
</dbReference>
<comment type="caution">
    <text evidence="12">The sequence shown here is derived from an EMBL/GenBank/DDBJ whole genome shotgun (WGS) entry which is preliminary data.</text>
</comment>
<dbReference type="PROSITE" id="PS51713">
    <property type="entry name" value="G_ERA"/>
    <property type="match status" value="1"/>
</dbReference>
<keyword evidence="7" id="KW-0699">rRNA-binding</keyword>
<reference evidence="13" key="1">
    <citation type="submission" date="2013-09" db="EMBL/GenBank/DDBJ databases">
        <authorList>
            <person name="Zeng Z."/>
            <person name="Chen C."/>
        </authorList>
    </citation>
    <scope>NUCLEOTIDE SEQUENCE [LARGE SCALE GENOMIC DNA]</scope>
    <source>
        <strain evidence="13">DK69</strain>
    </source>
</reference>
<dbReference type="Gene3D" id="3.40.50.300">
    <property type="entry name" value="P-loop containing nucleotide triphosphate hydrolases"/>
    <property type="match status" value="1"/>
</dbReference>
<feature type="region of interest" description="G3" evidence="8">
    <location>
        <begin position="59"/>
        <end position="62"/>
    </location>
</feature>
<dbReference type="FunFam" id="3.30.300.20:FF:000003">
    <property type="entry name" value="GTPase Era"/>
    <property type="match status" value="1"/>
</dbReference>
<dbReference type="InterPro" id="IPR009019">
    <property type="entry name" value="KH_sf_prok-type"/>
</dbReference>
<accession>V6SG56</accession>
<dbReference type="PATRIC" id="fig|1107311.3.peg.1534"/>
<dbReference type="InterPro" id="IPR004044">
    <property type="entry name" value="KH_dom_type_2"/>
</dbReference>
<organism evidence="12 13">
    <name type="scientific">Flavobacterium enshiense DK69</name>
    <dbReference type="NCBI Taxonomy" id="1107311"/>
    <lineage>
        <taxon>Bacteria</taxon>
        <taxon>Pseudomonadati</taxon>
        <taxon>Bacteroidota</taxon>
        <taxon>Flavobacteriia</taxon>
        <taxon>Flavobacteriales</taxon>
        <taxon>Flavobacteriaceae</taxon>
        <taxon>Flavobacterium</taxon>
    </lineage>
</organism>
<feature type="binding site" evidence="7">
    <location>
        <begin position="59"/>
        <end position="63"/>
    </location>
    <ligand>
        <name>GTP</name>
        <dbReference type="ChEBI" id="CHEBI:37565"/>
    </ligand>
</feature>
<dbReference type="PANTHER" id="PTHR42698">
    <property type="entry name" value="GTPASE ERA"/>
    <property type="match status" value="1"/>
</dbReference>
<evidence type="ECO:0000256" key="3">
    <source>
        <dbReference type="ARBA" id="ARBA00022517"/>
    </source>
</evidence>
<dbReference type="CDD" id="cd04163">
    <property type="entry name" value="Era"/>
    <property type="match status" value="1"/>
</dbReference>
<evidence type="ECO:0000256" key="7">
    <source>
        <dbReference type="HAMAP-Rule" id="MF_00367"/>
    </source>
</evidence>
<dbReference type="NCBIfam" id="TIGR00231">
    <property type="entry name" value="small_GTP"/>
    <property type="match status" value="1"/>
</dbReference>
<keyword evidence="13" id="KW-1185">Reference proteome</keyword>
<feature type="binding site" evidence="7">
    <location>
        <begin position="12"/>
        <end position="19"/>
    </location>
    <ligand>
        <name>GTP</name>
        <dbReference type="ChEBI" id="CHEBI:37565"/>
    </ligand>
</feature>
<dbReference type="GO" id="GO:0043024">
    <property type="term" value="F:ribosomal small subunit binding"/>
    <property type="evidence" value="ECO:0007669"/>
    <property type="project" value="TreeGrafter"/>
</dbReference>
<dbReference type="OrthoDB" id="9805918at2"/>
<evidence type="ECO:0000256" key="5">
    <source>
        <dbReference type="ARBA" id="ARBA00022884"/>
    </source>
</evidence>
<evidence type="ECO:0000256" key="6">
    <source>
        <dbReference type="ARBA" id="ARBA00023134"/>
    </source>
</evidence>
<comment type="function">
    <text evidence="7">An essential GTPase that binds both GDP and GTP, with rapid nucleotide exchange. Plays a role in 16S rRNA processing and 30S ribosomal subunit biogenesis and possibly also in cell cycle regulation and energy metabolism.</text>
</comment>
<dbReference type="STRING" id="1107311.Q767_05520"/>